<organism evidence="1 2">
    <name type="scientific">Tigriopus californicus</name>
    <name type="common">Marine copepod</name>
    <dbReference type="NCBI Taxonomy" id="6832"/>
    <lineage>
        <taxon>Eukaryota</taxon>
        <taxon>Metazoa</taxon>
        <taxon>Ecdysozoa</taxon>
        <taxon>Arthropoda</taxon>
        <taxon>Crustacea</taxon>
        <taxon>Multicrustacea</taxon>
        <taxon>Hexanauplia</taxon>
        <taxon>Copepoda</taxon>
        <taxon>Harpacticoida</taxon>
        <taxon>Harpacticidae</taxon>
        <taxon>Tigriopus</taxon>
    </lineage>
</organism>
<evidence type="ECO:0000313" key="2">
    <source>
        <dbReference type="Proteomes" id="UP000318571"/>
    </source>
</evidence>
<name>A0A553PRN3_TIGCA</name>
<proteinExistence type="predicted"/>
<evidence type="ECO:0000313" key="1">
    <source>
        <dbReference type="EMBL" id="TRY80347.1"/>
    </source>
</evidence>
<dbReference type="Proteomes" id="UP000318571">
    <property type="component" value="Chromosome 12"/>
</dbReference>
<reference evidence="1 2" key="1">
    <citation type="journal article" date="2018" name="Nat. Ecol. Evol.">
        <title>Genomic signatures of mitonuclear coevolution across populations of Tigriopus californicus.</title>
        <authorList>
            <person name="Barreto F.S."/>
            <person name="Watson E.T."/>
            <person name="Lima T.G."/>
            <person name="Willett C.S."/>
            <person name="Edmands S."/>
            <person name="Li W."/>
            <person name="Burton R.S."/>
        </authorList>
    </citation>
    <scope>NUCLEOTIDE SEQUENCE [LARGE SCALE GENOMIC DNA]</scope>
    <source>
        <strain evidence="1 2">San Diego</strain>
    </source>
</reference>
<comment type="caution">
    <text evidence="1">The sequence shown here is derived from an EMBL/GenBank/DDBJ whole genome shotgun (WGS) entry which is preliminary data.</text>
</comment>
<gene>
    <name evidence="1" type="ORF">TCAL_15459</name>
</gene>
<keyword evidence="2" id="KW-1185">Reference proteome</keyword>
<accession>A0A553PRN3</accession>
<sequence>MNGHPGANYGGSQAGLANGRSGTYFVRLIRRGGCLRSPPPLNAFNGNDGLGCPNWYSGFWPKGFDWFEHVTFDPHGWILIKHG</sequence>
<dbReference type="AlphaFoldDB" id="A0A553PRN3"/>
<dbReference type="EMBL" id="VCGU01000001">
    <property type="protein sequence ID" value="TRY80347.1"/>
    <property type="molecule type" value="Genomic_DNA"/>
</dbReference>
<protein>
    <submittedName>
        <fullName evidence="1">Uncharacterized protein</fullName>
    </submittedName>
</protein>